<evidence type="ECO:0000256" key="1">
    <source>
        <dbReference type="SAM" id="MobiDB-lite"/>
    </source>
</evidence>
<dbReference type="Proteomes" id="UP000646827">
    <property type="component" value="Unassembled WGS sequence"/>
</dbReference>
<evidence type="ECO:0000313" key="2">
    <source>
        <dbReference type="EMBL" id="KAG2215066.1"/>
    </source>
</evidence>
<gene>
    <name evidence="2" type="ORF">INT45_002792</name>
</gene>
<feature type="region of interest" description="Disordered" evidence="1">
    <location>
        <begin position="210"/>
        <end position="265"/>
    </location>
</feature>
<evidence type="ECO:0000313" key="3">
    <source>
        <dbReference type="Proteomes" id="UP000646827"/>
    </source>
</evidence>
<proteinExistence type="predicted"/>
<sequence length="265" mass="30547">MPRKKIATTTNADIKDSIETMTKALSDLNTKVVIAIDSYSQAIDSNNQFKETVDLELYSIDRRLEKIEDTLIALQESNTITREHASDEQLTTIHHAQNNNKDAKLKKEDILAFIRDYGPSTDEDQINETRKKLGKYVRWASNDIAKTILHESNDNKLPSWKKMSVKDKEILLEIVRQEAIKIELPVNRCSNDWFVTHLVYQCWRNKSKYHNNNSNNKAGIKTSGGSNNTESPMETDEEGTNNRTKETQEDQKGKEVKEEWQKSMN</sequence>
<protein>
    <submittedName>
        <fullName evidence="2">Uncharacterized protein</fullName>
    </submittedName>
</protein>
<keyword evidence="3" id="KW-1185">Reference proteome</keyword>
<accession>A0A8H7RPX2</accession>
<name>A0A8H7RPX2_9FUNG</name>
<reference evidence="2 3" key="1">
    <citation type="submission" date="2020-12" db="EMBL/GenBank/DDBJ databases">
        <title>Metabolic potential, ecology and presence of endohyphal bacteria is reflected in genomic diversity of Mucoromycotina.</title>
        <authorList>
            <person name="Muszewska A."/>
            <person name="Okrasinska A."/>
            <person name="Steczkiewicz K."/>
            <person name="Drgas O."/>
            <person name="Orlowska M."/>
            <person name="Perlinska-Lenart U."/>
            <person name="Aleksandrzak-Piekarczyk T."/>
            <person name="Szatraj K."/>
            <person name="Zielenkiewicz U."/>
            <person name="Pilsyk S."/>
            <person name="Malc E."/>
            <person name="Mieczkowski P."/>
            <person name="Kruszewska J.S."/>
            <person name="Biernat P."/>
            <person name="Pawlowska J."/>
        </authorList>
    </citation>
    <scope>NUCLEOTIDE SEQUENCE [LARGE SCALE GENOMIC DNA]</scope>
    <source>
        <strain evidence="2 3">CBS 142.35</strain>
    </source>
</reference>
<comment type="caution">
    <text evidence="2">The sequence shown here is derived from an EMBL/GenBank/DDBJ whole genome shotgun (WGS) entry which is preliminary data.</text>
</comment>
<feature type="compositionally biased region" description="Basic and acidic residues" evidence="1">
    <location>
        <begin position="243"/>
        <end position="265"/>
    </location>
</feature>
<dbReference type="AlphaFoldDB" id="A0A8H7RPX2"/>
<organism evidence="2 3">
    <name type="scientific">Circinella minor</name>
    <dbReference type="NCBI Taxonomy" id="1195481"/>
    <lineage>
        <taxon>Eukaryota</taxon>
        <taxon>Fungi</taxon>
        <taxon>Fungi incertae sedis</taxon>
        <taxon>Mucoromycota</taxon>
        <taxon>Mucoromycotina</taxon>
        <taxon>Mucoromycetes</taxon>
        <taxon>Mucorales</taxon>
        <taxon>Lichtheimiaceae</taxon>
        <taxon>Circinella</taxon>
    </lineage>
</organism>
<feature type="compositionally biased region" description="Polar residues" evidence="1">
    <location>
        <begin position="223"/>
        <end position="232"/>
    </location>
</feature>
<dbReference type="EMBL" id="JAEPRB010000550">
    <property type="protein sequence ID" value="KAG2215066.1"/>
    <property type="molecule type" value="Genomic_DNA"/>
</dbReference>